<dbReference type="InterPro" id="IPR029063">
    <property type="entry name" value="SAM-dependent_MTases_sf"/>
</dbReference>
<dbReference type="InterPro" id="IPR004472">
    <property type="entry name" value="DTB_synth_BioD"/>
</dbReference>
<proteinExistence type="predicted"/>
<dbReference type="GO" id="GO:0000287">
    <property type="term" value="F:magnesium ion binding"/>
    <property type="evidence" value="ECO:0007669"/>
    <property type="project" value="InterPro"/>
</dbReference>
<dbReference type="GO" id="GO:0009102">
    <property type="term" value="P:biotin biosynthetic process"/>
    <property type="evidence" value="ECO:0007669"/>
    <property type="project" value="UniProtKB-UniPathway"/>
</dbReference>
<dbReference type="GO" id="GO:0005829">
    <property type="term" value="C:cytosol"/>
    <property type="evidence" value="ECO:0007669"/>
    <property type="project" value="TreeGrafter"/>
</dbReference>
<organism evidence="2 3">
    <name type="scientific">Glossina austeni</name>
    <name type="common">Savannah tsetse fly</name>
    <dbReference type="NCBI Taxonomy" id="7395"/>
    <lineage>
        <taxon>Eukaryota</taxon>
        <taxon>Metazoa</taxon>
        <taxon>Ecdysozoa</taxon>
        <taxon>Arthropoda</taxon>
        <taxon>Hexapoda</taxon>
        <taxon>Insecta</taxon>
        <taxon>Pterygota</taxon>
        <taxon>Neoptera</taxon>
        <taxon>Endopterygota</taxon>
        <taxon>Diptera</taxon>
        <taxon>Brachycera</taxon>
        <taxon>Muscomorpha</taxon>
        <taxon>Hippoboscoidea</taxon>
        <taxon>Glossinidae</taxon>
        <taxon>Glossina</taxon>
    </lineage>
</organism>
<dbReference type="InterPro" id="IPR013216">
    <property type="entry name" value="Methyltransf_11"/>
</dbReference>
<dbReference type="Gene3D" id="3.40.50.300">
    <property type="entry name" value="P-loop containing nucleotide triphosphate hydrolases"/>
    <property type="match status" value="1"/>
</dbReference>
<dbReference type="CDD" id="cd03109">
    <property type="entry name" value="DTBS"/>
    <property type="match status" value="1"/>
</dbReference>
<dbReference type="AlphaFoldDB" id="A0A1A9UKF3"/>
<dbReference type="InterPro" id="IPR027417">
    <property type="entry name" value="P-loop_NTPase"/>
</dbReference>
<dbReference type="SUPFAM" id="SSF52540">
    <property type="entry name" value="P-loop containing nucleoside triphosphate hydrolases"/>
    <property type="match status" value="1"/>
</dbReference>
<dbReference type="PANTHER" id="PTHR43210">
    <property type="entry name" value="DETHIOBIOTIN SYNTHETASE"/>
    <property type="match status" value="1"/>
</dbReference>
<dbReference type="SUPFAM" id="SSF53335">
    <property type="entry name" value="S-adenosyl-L-methionine-dependent methyltransferases"/>
    <property type="match status" value="1"/>
</dbReference>
<accession>A0A1A9UKF3</accession>
<dbReference type="STRING" id="7395.A0A1A9UKF3"/>
<dbReference type="VEuPathDB" id="VectorBase:GAUT007541"/>
<dbReference type="Pfam" id="PF08241">
    <property type="entry name" value="Methyltransf_11"/>
    <property type="match status" value="1"/>
</dbReference>
<dbReference type="CDD" id="cd02440">
    <property type="entry name" value="AdoMet_MTases"/>
    <property type="match status" value="1"/>
</dbReference>
<dbReference type="GO" id="GO:0005524">
    <property type="term" value="F:ATP binding"/>
    <property type="evidence" value="ECO:0007669"/>
    <property type="project" value="InterPro"/>
</dbReference>
<dbReference type="Proteomes" id="UP000078200">
    <property type="component" value="Unassembled WGS sequence"/>
</dbReference>
<evidence type="ECO:0000259" key="1">
    <source>
        <dbReference type="Pfam" id="PF08241"/>
    </source>
</evidence>
<dbReference type="EnsemblMetazoa" id="GAUT007541-RA">
    <property type="protein sequence ID" value="GAUT007541-PA"/>
    <property type="gene ID" value="GAUT007541"/>
</dbReference>
<protein>
    <recommendedName>
        <fullName evidence="1">Methyltransferase type 11 domain-containing protein</fullName>
    </recommendedName>
</protein>
<name>A0A1A9UKF3_GLOAU</name>
<evidence type="ECO:0000313" key="2">
    <source>
        <dbReference type="EnsemblMetazoa" id="GAUT007541-PA"/>
    </source>
</evidence>
<sequence length="233" mass="26595">MPFLNQTIDIVFSNLALQWSQNISQVLSESYRILKPGGVLVLSTLAHGSLSELQQAWRNIDNYKHINNFLSLSAISNACSLYRHHLSTNLKYIYYENIQKLLHEIRDTNIGKTLSVCAILQSIIRHGKRAIACKLIASGCKKTKYGLRNNDAIKFMKINSINLPYSDINPFAFFHATSPHIASVQENYKICKKDLSFSLNKLSCITDWLIVEGIGGWFVPINMNLIYSQWRKK</sequence>
<dbReference type="Pfam" id="PF13500">
    <property type="entry name" value="AAA_26"/>
    <property type="match status" value="1"/>
</dbReference>
<keyword evidence="3" id="KW-1185">Reference proteome</keyword>
<dbReference type="PANTHER" id="PTHR43210:SF5">
    <property type="entry name" value="DETHIOBIOTIN SYNTHETASE"/>
    <property type="match status" value="1"/>
</dbReference>
<reference evidence="2" key="1">
    <citation type="submission" date="2020-05" db="UniProtKB">
        <authorList>
            <consortium name="EnsemblMetazoa"/>
        </authorList>
    </citation>
    <scope>IDENTIFICATION</scope>
    <source>
        <strain evidence="2">TTRI</strain>
    </source>
</reference>
<feature type="domain" description="Methyltransferase type 11" evidence="1">
    <location>
        <begin position="1"/>
        <end position="42"/>
    </location>
</feature>
<dbReference type="GO" id="GO:0008757">
    <property type="term" value="F:S-adenosylmethionine-dependent methyltransferase activity"/>
    <property type="evidence" value="ECO:0007669"/>
    <property type="project" value="InterPro"/>
</dbReference>
<dbReference type="UniPathway" id="UPA00078"/>
<dbReference type="NCBIfam" id="TIGR00347">
    <property type="entry name" value="bioD"/>
    <property type="match status" value="1"/>
</dbReference>
<evidence type="ECO:0000313" key="3">
    <source>
        <dbReference type="Proteomes" id="UP000078200"/>
    </source>
</evidence>
<dbReference type="Gene3D" id="3.40.50.150">
    <property type="entry name" value="Vaccinia Virus protein VP39"/>
    <property type="match status" value="1"/>
</dbReference>
<dbReference type="GO" id="GO:0004141">
    <property type="term" value="F:dethiobiotin synthase activity"/>
    <property type="evidence" value="ECO:0007669"/>
    <property type="project" value="InterPro"/>
</dbReference>